<name>A0ABR0MET9_GOSAR</name>
<keyword evidence="3" id="KW-1185">Reference proteome</keyword>
<evidence type="ECO:0000259" key="1">
    <source>
        <dbReference type="Pfam" id="PF10536"/>
    </source>
</evidence>
<evidence type="ECO:0000313" key="2">
    <source>
        <dbReference type="EMBL" id="KAK5771603.1"/>
    </source>
</evidence>
<dbReference type="InterPro" id="IPR019557">
    <property type="entry name" value="AminoTfrase-like_pln_mobile"/>
</dbReference>
<reference evidence="2 3" key="1">
    <citation type="submission" date="2023-03" db="EMBL/GenBank/DDBJ databases">
        <title>WGS of Gossypium arboreum.</title>
        <authorList>
            <person name="Yu D."/>
        </authorList>
    </citation>
    <scope>NUCLEOTIDE SEQUENCE [LARGE SCALE GENOMIC DNA]</scope>
    <source>
        <tissue evidence="2">Leaf</tissue>
    </source>
</reference>
<accession>A0ABR0MET9</accession>
<dbReference type="Proteomes" id="UP001358586">
    <property type="component" value="Chromosome 13"/>
</dbReference>
<sequence length="248" mass="28926">MRDGDSRRTHSNFSCGECTITLEDVKLQLGLPVDESVLTGSVQSVDWGAICYDLLGVILDNVYGGRIDIRLVTRHINDSTEVERIRYVRAYILEIIGGYLMPDLSQTSWNHSVNYVGIPTALEDIRLLLDQRLEVHTLYKDPAIWVIIPDKFFQNLNIWHVKVTLVNYATVEMHKTNRLLRQFRFQQLIPVTPEVLDNEHEIDLRQSNTHWLIFFSEYIKIWKNRYDHIPTRELAIVLELACAPDYML</sequence>
<dbReference type="PANTHER" id="PTHR46033:SF8">
    <property type="entry name" value="PROTEIN MAINTENANCE OF MERISTEMS-LIKE"/>
    <property type="match status" value="1"/>
</dbReference>
<dbReference type="EMBL" id="JARKNE010000013">
    <property type="protein sequence ID" value="KAK5771603.1"/>
    <property type="molecule type" value="Genomic_DNA"/>
</dbReference>
<comment type="caution">
    <text evidence="2">The sequence shown here is derived from an EMBL/GenBank/DDBJ whole genome shotgun (WGS) entry which is preliminary data.</text>
</comment>
<evidence type="ECO:0000313" key="3">
    <source>
        <dbReference type="Proteomes" id="UP001358586"/>
    </source>
</evidence>
<dbReference type="Pfam" id="PF10536">
    <property type="entry name" value="PMD"/>
    <property type="match status" value="1"/>
</dbReference>
<dbReference type="InterPro" id="IPR044824">
    <property type="entry name" value="MAIN-like"/>
</dbReference>
<dbReference type="PANTHER" id="PTHR46033">
    <property type="entry name" value="PROTEIN MAIN-LIKE 2"/>
    <property type="match status" value="1"/>
</dbReference>
<gene>
    <name evidence="2" type="ORF">PVK06_047828</name>
</gene>
<organism evidence="2 3">
    <name type="scientific">Gossypium arboreum</name>
    <name type="common">Tree cotton</name>
    <name type="synonym">Gossypium nanking</name>
    <dbReference type="NCBI Taxonomy" id="29729"/>
    <lineage>
        <taxon>Eukaryota</taxon>
        <taxon>Viridiplantae</taxon>
        <taxon>Streptophyta</taxon>
        <taxon>Embryophyta</taxon>
        <taxon>Tracheophyta</taxon>
        <taxon>Spermatophyta</taxon>
        <taxon>Magnoliopsida</taxon>
        <taxon>eudicotyledons</taxon>
        <taxon>Gunneridae</taxon>
        <taxon>Pentapetalae</taxon>
        <taxon>rosids</taxon>
        <taxon>malvids</taxon>
        <taxon>Malvales</taxon>
        <taxon>Malvaceae</taxon>
        <taxon>Malvoideae</taxon>
        <taxon>Gossypium</taxon>
    </lineage>
</organism>
<protein>
    <recommendedName>
        <fullName evidence="1">Aminotransferase-like plant mobile domain-containing protein</fullName>
    </recommendedName>
</protein>
<feature type="domain" description="Aminotransferase-like plant mobile" evidence="1">
    <location>
        <begin position="12"/>
        <end position="108"/>
    </location>
</feature>
<proteinExistence type="predicted"/>